<keyword evidence="2" id="KW-1133">Transmembrane helix</keyword>
<dbReference type="GeneID" id="36324319"/>
<protein>
    <submittedName>
        <fullName evidence="3">Uncharacterized protein</fullName>
    </submittedName>
</protein>
<feature type="transmembrane region" description="Helical" evidence="2">
    <location>
        <begin position="38"/>
        <end position="63"/>
    </location>
</feature>
<feature type="region of interest" description="Disordered" evidence="1">
    <location>
        <begin position="175"/>
        <end position="206"/>
    </location>
</feature>
<accession>A0A1X6MVG3</accession>
<gene>
    <name evidence="3" type="ORF">POSPLADRAFT_1047824</name>
</gene>
<dbReference type="OrthoDB" id="272512at2759"/>
<evidence type="ECO:0000313" key="3">
    <source>
        <dbReference type="EMBL" id="OSX60367.1"/>
    </source>
</evidence>
<feature type="compositionally biased region" description="Low complexity" evidence="1">
    <location>
        <begin position="179"/>
        <end position="206"/>
    </location>
</feature>
<dbReference type="AlphaFoldDB" id="A0A1X6MVG3"/>
<keyword evidence="4" id="KW-1185">Reference proteome</keyword>
<dbReference type="RefSeq" id="XP_024337161.1">
    <property type="nucleotide sequence ID" value="XM_024479369.1"/>
</dbReference>
<evidence type="ECO:0000256" key="1">
    <source>
        <dbReference type="SAM" id="MobiDB-lite"/>
    </source>
</evidence>
<organism evidence="3 4">
    <name type="scientific">Postia placenta MAD-698-R-SB12</name>
    <dbReference type="NCBI Taxonomy" id="670580"/>
    <lineage>
        <taxon>Eukaryota</taxon>
        <taxon>Fungi</taxon>
        <taxon>Dikarya</taxon>
        <taxon>Basidiomycota</taxon>
        <taxon>Agaricomycotina</taxon>
        <taxon>Agaricomycetes</taxon>
        <taxon>Polyporales</taxon>
        <taxon>Adustoporiaceae</taxon>
        <taxon>Rhodonia</taxon>
    </lineage>
</organism>
<evidence type="ECO:0000313" key="4">
    <source>
        <dbReference type="Proteomes" id="UP000194127"/>
    </source>
</evidence>
<dbReference type="STRING" id="670580.A0A1X6MVG3"/>
<feature type="transmembrane region" description="Helical" evidence="2">
    <location>
        <begin position="75"/>
        <end position="97"/>
    </location>
</feature>
<name>A0A1X6MVG3_9APHY</name>
<keyword evidence="2" id="KW-0812">Transmembrane</keyword>
<sequence>MEKFSAFRDPGTGIQPFLRPIPPTGSEALLIATSPLRYAIGLVRTLLVLILGILHALIVEVVCQVLRSVPPLYRVVSHVFTALFARLALLFIGLPWIPVQVVSRKRGYAYHPRASECLILTSPRRRNSKTNETWSPGAGDLIVSNWVSTIEILWLAFRFNPIFVLPVSAAGEQAQQAATPSSPITRTPGRRTGTGSAAISSPAARAPTPRVPILGFRQTSLFGMLRATGHVPSAVQAHTTSSDVKSLEEIRGGADRPVVQRSRTAQCPLDKVQGVHHVCPVGAPLSAFRFILTPLPCSYDPPTTFCPTLAHPIPYSALNPLPHIFSLTTSLAPYTLSIRLLSLADAPSSGAFVTSEFTAGQNSDILTEACASLIAQIGKVKRVGFGWEDKAAFLEFYRSKRR</sequence>
<keyword evidence="2" id="KW-0472">Membrane</keyword>
<proteinExistence type="predicted"/>
<dbReference type="EMBL" id="KZ110600">
    <property type="protein sequence ID" value="OSX60367.1"/>
    <property type="molecule type" value="Genomic_DNA"/>
</dbReference>
<reference evidence="3 4" key="1">
    <citation type="submission" date="2017-04" db="EMBL/GenBank/DDBJ databases">
        <title>Genome Sequence of the Model Brown-Rot Fungus Postia placenta SB12.</title>
        <authorList>
            <consortium name="DOE Joint Genome Institute"/>
            <person name="Gaskell J."/>
            <person name="Kersten P."/>
            <person name="Larrondo L.F."/>
            <person name="Canessa P."/>
            <person name="Martinez D."/>
            <person name="Hibbett D."/>
            <person name="Schmoll M."/>
            <person name="Kubicek C.P."/>
            <person name="Martinez A.T."/>
            <person name="Yadav J."/>
            <person name="Master E."/>
            <person name="Magnuson J.K."/>
            <person name="James T."/>
            <person name="Yaver D."/>
            <person name="Berka R."/>
            <person name="Labutti K."/>
            <person name="Lipzen A."/>
            <person name="Aerts A."/>
            <person name="Barry K."/>
            <person name="Henrissat B."/>
            <person name="Blanchette R."/>
            <person name="Grigoriev I."/>
            <person name="Cullen D."/>
        </authorList>
    </citation>
    <scope>NUCLEOTIDE SEQUENCE [LARGE SCALE GENOMIC DNA]</scope>
    <source>
        <strain evidence="3 4">MAD-698-R-SB12</strain>
    </source>
</reference>
<evidence type="ECO:0000256" key="2">
    <source>
        <dbReference type="SAM" id="Phobius"/>
    </source>
</evidence>
<dbReference type="Proteomes" id="UP000194127">
    <property type="component" value="Unassembled WGS sequence"/>
</dbReference>